<name>G9MUQ6_HYPVG</name>
<dbReference type="AlphaFoldDB" id="G9MUQ6"/>
<dbReference type="Proteomes" id="UP000007115">
    <property type="component" value="Unassembled WGS sequence"/>
</dbReference>
<gene>
    <name evidence="9" type="ORF">TRIVIDRAFT_53253</name>
</gene>
<feature type="transmembrane region" description="Helical" evidence="7">
    <location>
        <begin position="89"/>
        <end position="110"/>
    </location>
</feature>
<dbReference type="InterPro" id="IPR052337">
    <property type="entry name" value="SAT4-like"/>
</dbReference>
<dbReference type="InterPro" id="IPR049326">
    <property type="entry name" value="Rhodopsin_dom_fungi"/>
</dbReference>
<evidence type="ECO:0000256" key="5">
    <source>
        <dbReference type="ARBA" id="ARBA00038359"/>
    </source>
</evidence>
<dbReference type="HOGENOM" id="CLU_028200_3_4_1"/>
<evidence type="ECO:0000313" key="9">
    <source>
        <dbReference type="EMBL" id="EHK21826.1"/>
    </source>
</evidence>
<evidence type="ECO:0000256" key="3">
    <source>
        <dbReference type="ARBA" id="ARBA00022989"/>
    </source>
</evidence>
<feature type="transmembrane region" description="Helical" evidence="7">
    <location>
        <begin position="6"/>
        <end position="29"/>
    </location>
</feature>
<evidence type="ECO:0000259" key="8">
    <source>
        <dbReference type="Pfam" id="PF20684"/>
    </source>
</evidence>
<dbReference type="STRING" id="413071.G9MUQ6"/>
<reference evidence="9 10" key="1">
    <citation type="journal article" date="2011" name="Genome Biol.">
        <title>Comparative genome sequence analysis underscores mycoparasitism as the ancestral life style of Trichoderma.</title>
        <authorList>
            <person name="Kubicek C.P."/>
            <person name="Herrera-Estrella A."/>
            <person name="Seidl-Seiboth V."/>
            <person name="Martinez D.A."/>
            <person name="Druzhinina I.S."/>
            <person name="Thon M."/>
            <person name="Zeilinger S."/>
            <person name="Casas-Flores S."/>
            <person name="Horwitz B.A."/>
            <person name="Mukherjee P.K."/>
            <person name="Mukherjee M."/>
            <person name="Kredics L."/>
            <person name="Alcaraz L.D."/>
            <person name="Aerts A."/>
            <person name="Antal Z."/>
            <person name="Atanasova L."/>
            <person name="Cervantes-Badillo M.G."/>
            <person name="Challacombe J."/>
            <person name="Chertkov O."/>
            <person name="McCluskey K."/>
            <person name="Coulpier F."/>
            <person name="Deshpande N."/>
            <person name="von Doehren H."/>
            <person name="Ebbole D.J."/>
            <person name="Esquivel-Naranjo E.U."/>
            <person name="Fekete E."/>
            <person name="Flipphi M."/>
            <person name="Glaser F."/>
            <person name="Gomez-Rodriguez E.Y."/>
            <person name="Gruber S."/>
            <person name="Han C."/>
            <person name="Henrissat B."/>
            <person name="Hermosa R."/>
            <person name="Hernandez-Onate M."/>
            <person name="Karaffa L."/>
            <person name="Kosti I."/>
            <person name="Le Crom S."/>
            <person name="Lindquist E."/>
            <person name="Lucas S."/>
            <person name="Luebeck M."/>
            <person name="Luebeck P.S."/>
            <person name="Margeot A."/>
            <person name="Metz B."/>
            <person name="Misra M."/>
            <person name="Nevalainen H."/>
            <person name="Omann M."/>
            <person name="Packer N."/>
            <person name="Perrone G."/>
            <person name="Uresti-Rivera E.E."/>
            <person name="Salamov A."/>
            <person name="Schmoll M."/>
            <person name="Seiboth B."/>
            <person name="Shapiro H."/>
            <person name="Sukno S."/>
            <person name="Tamayo-Ramos J.A."/>
            <person name="Tisch D."/>
            <person name="Wiest A."/>
            <person name="Wilkinson H.H."/>
            <person name="Zhang M."/>
            <person name="Coutinho P.M."/>
            <person name="Kenerley C.M."/>
            <person name="Monte E."/>
            <person name="Baker S.E."/>
            <person name="Grigoriev I.V."/>
        </authorList>
    </citation>
    <scope>NUCLEOTIDE SEQUENCE [LARGE SCALE GENOMIC DNA]</scope>
    <source>
        <strain evidence="10">Gv29-8 / FGSC 10586</strain>
    </source>
</reference>
<evidence type="ECO:0000256" key="1">
    <source>
        <dbReference type="ARBA" id="ARBA00004141"/>
    </source>
</evidence>
<feature type="transmembrane region" description="Helical" evidence="7">
    <location>
        <begin position="174"/>
        <end position="199"/>
    </location>
</feature>
<keyword evidence="3 7" id="KW-1133">Transmembrane helix</keyword>
<dbReference type="EMBL" id="ABDF02000061">
    <property type="protein sequence ID" value="EHK21826.1"/>
    <property type="molecule type" value="Genomic_DNA"/>
</dbReference>
<accession>G9MUQ6</accession>
<dbReference type="eggNOG" id="ENOG502R8GX">
    <property type="taxonomic scope" value="Eukaryota"/>
</dbReference>
<dbReference type="PANTHER" id="PTHR33048">
    <property type="entry name" value="PTH11-LIKE INTEGRAL MEMBRANE PROTEIN (AFU_ORTHOLOGUE AFUA_5G11245)"/>
    <property type="match status" value="1"/>
</dbReference>
<dbReference type="OrthoDB" id="3897607at2759"/>
<dbReference type="OMA" id="HDANNSQ"/>
<evidence type="ECO:0000256" key="7">
    <source>
        <dbReference type="SAM" id="Phobius"/>
    </source>
</evidence>
<keyword evidence="10" id="KW-1185">Reference proteome</keyword>
<feature type="compositionally biased region" description="Basic and acidic residues" evidence="6">
    <location>
        <begin position="323"/>
        <end position="332"/>
    </location>
</feature>
<evidence type="ECO:0000256" key="4">
    <source>
        <dbReference type="ARBA" id="ARBA00023136"/>
    </source>
</evidence>
<feature type="compositionally biased region" description="Polar residues" evidence="6">
    <location>
        <begin position="305"/>
        <end position="319"/>
    </location>
</feature>
<dbReference type="GeneID" id="25795294"/>
<feature type="region of interest" description="Disordered" evidence="6">
    <location>
        <begin position="305"/>
        <end position="332"/>
    </location>
</feature>
<comment type="similarity">
    <text evidence="5">Belongs to the SAT4 family.</text>
</comment>
<feature type="transmembrane region" description="Helical" evidence="7">
    <location>
        <begin position="249"/>
        <end position="268"/>
    </location>
</feature>
<comment type="caution">
    <text evidence="9">The sequence shown here is derived from an EMBL/GenBank/DDBJ whole genome shotgun (WGS) entry which is preliminary data.</text>
</comment>
<feature type="domain" description="Rhodopsin" evidence="8">
    <location>
        <begin position="26"/>
        <end position="274"/>
    </location>
</feature>
<dbReference type="RefSeq" id="XP_013956019.1">
    <property type="nucleotide sequence ID" value="XM_014100544.1"/>
</dbReference>
<dbReference type="PANTHER" id="PTHR33048:SF96">
    <property type="entry name" value="INTEGRAL MEMBRANE PROTEIN"/>
    <property type="match status" value="1"/>
</dbReference>
<feature type="transmembrane region" description="Helical" evidence="7">
    <location>
        <begin position="49"/>
        <end position="69"/>
    </location>
</feature>
<feature type="transmembrane region" description="Helical" evidence="7">
    <location>
        <begin position="211"/>
        <end position="229"/>
    </location>
</feature>
<dbReference type="VEuPathDB" id="FungiDB:TRIVIDRAFT_53253"/>
<keyword evidence="4 7" id="KW-0472">Membrane</keyword>
<feature type="transmembrane region" description="Helical" evidence="7">
    <location>
        <begin position="122"/>
        <end position="141"/>
    </location>
</feature>
<comment type="subcellular location">
    <subcellularLocation>
        <location evidence="1">Membrane</location>
        <topology evidence="1">Multi-pass membrane protein</topology>
    </subcellularLocation>
</comment>
<evidence type="ECO:0000313" key="10">
    <source>
        <dbReference type="Proteomes" id="UP000007115"/>
    </source>
</evidence>
<keyword evidence="2 7" id="KW-0812">Transmembrane</keyword>
<dbReference type="GO" id="GO:0016020">
    <property type="term" value="C:membrane"/>
    <property type="evidence" value="ECO:0007669"/>
    <property type="project" value="UniProtKB-SubCell"/>
</dbReference>
<evidence type="ECO:0000256" key="6">
    <source>
        <dbReference type="SAM" id="MobiDB-lite"/>
    </source>
</evidence>
<evidence type="ECO:0000256" key="2">
    <source>
        <dbReference type="ARBA" id="ARBA00022692"/>
    </source>
</evidence>
<organism evidence="9 10">
    <name type="scientific">Hypocrea virens (strain Gv29-8 / FGSC 10586)</name>
    <name type="common">Gliocladium virens</name>
    <name type="synonym">Trichoderma virens</name>
    <dbReference type="NCBI Taxonomy" id="413071"/>
    <lineage>
        <taxon>Eukaryota</taxon>
        <taxon>Fungi</taxon>
        <taxon>Dikarya</taxon>
        <taxon>Ascomycota</taxon>
        <taxon>Pezizomycotina</taxon>
        <taxon>Sordariomycetes</taxon>
        <taxon>Hypocreomycetidae</taxon>
        <taxon>Hypocreales</taxon>
        <taxon>Hypocreaceae</taxon>
        <taxon>Trichoderma</taxon>
    </lineage>
</organism>
<sequence length="380" mass="42769">MPENRGPQVLGVVISFYILSVITISLRFYTHGVILKHFFAEDYICLATLVRVLYTAYTVAGILIVRWGLGQHNVDVPPEWGPVAIMYRWIISWLYIIISLLTKWIVGLFLLRICPRKRWRQITIWSLLSLVTVFSTIYFFIDIWSCQPIDYLWKSYSKNPPKDGTCNSADYVSIFTYISAFLNIIADFVLPILPATLVWKAQIARREKVSIIVLLCLGSIASIATIVRIPYAKGMIENPDYLWTTTNLGIWSTLEIGTALTASSLATLKPLMKRIRFFSNFSDLSGLGSADPALPGDLAASRQVSSRVGTSGHSNNQAVVSGDVREEEQWRDRWDQKDSMDVELTAMTRQASSAHQSQDTDVELGNVGACEINKTSWLRG</sequence>
<dbReference type="Pfam" id="PF20684">
    <property type="entry name" value="Fung_rhodopsin"/>
    <property type="match status" value="1"/>
</dbReference>
<dbReference type="InParanoid" id="G9MUQ6"/>
<proteinExistence type="inferred from homology"/>
<protein>
    <recommendedName>
        <fullName evidence="8">Rhodopsin domain-containing protein</fullName>
    </recommendedName>
</protein>